<protein>
    <submittedName>
        <fullName evidence="1">Uncharacterized protein</fullName>
    </submittedName>
</protein>
<dbReference type="EMBL" id="JABSTQ010009309">
    <property type="protein sequence ID" value="KAG0430577.1"/>
    <property type="molecule type" value="Genomic_DNA"/>
</dbReference>
<comment type="caution">
    <text evidence="1">The sequence shown here is derived from an EMBL/GenBank/DDBJ whole genome shotgun (WGS) entry which is preliminary data.</text>
</comment>
<keyword evidence="2" id="KW-1185">Reference proteome</keyword>
<name>A0AC60Q9S0_IXOPE</name>
<organism evidence="1 2">
    <name type="scientific">Ixodes persulcatus</name>
    <name type="common">Taiga tick</name>
    <dbReference type="NCBI Taxonomy" id="34615"/>
    <lineage>
        <taxon>Eukaryota</taxon>
        <taxon>Metazoa</taxon>
        <taxon>Ecdysozoa</taxon>
        <taxon>Arthropoda</taxon>
        <taxon>Chelicerata</taxon>
        <taxon>Arachnida</taxon>
        <taxon>Acari</taxon>
        <taxon>Parasitiformes</taxon>
        <taxon>Ixodida</taxon>
        <taxon>Ixodoidea</taxon>
        <taxon>Ixodidae</taxon>
        <taxon>Ixodinae</taxon>
        <taxon>Ixodes</taxon>
    </lineage>
</organism>
<proteinExistence type="predicted"/>
<gene>
    <name evidence="1" type="ORF">HPB47_022562</name>
</gene>
<sequence>MKELTMHMATLNPPVELADSANVESFKFVQSLYLLADYEFPQCFYFHIKRLWSDAGVQECYRRSNEFFLIESSKYFLDQIDAISDESYIPTDQDILRCRRRTTNVKKVEFEATIPKKYGHGIQEFWMFDVGGQRGERRKWFSVFAGIDAVLFLAATNGFDAVLREDSTVNRLQEALDLFRDVWNSKYLRGSGMILFLNKQDLLKEKVERGFKIEDHFPAYKCFKTHKAEDNSSEYTRVRSFIRELFLNITRAEVPRSCIDCAHSGLLSSESTVRECFWHYTTATDTDNVQNVFNDVHSMIILSNLSKMGPS</sequence>
<evidence type="ECO:0000313" key="2">
    <source>
        <dbReference type="Proteomes" id="UP000805193"/>
    </source>
</evidence>
<dbReference type="Proteomes" id="UP000805193">
    <property type="component" value="Unassembled WGS sequence"/>
</dbReference>
<evidence type="ECO:0000313" key="1">
    <source>
        <dbReference type="EMBL" id="KAG0430577.1"/>
    </source>
</evidence>
<accession>A0AC60Q9S0</accession>
<reference evidence="1 2" key="1">
    <citation type="journal article" date="2020" name="Cell">
        <title>Large-Scale Comparative Analyses of Tick Genomes Elucidate Their Genetic Diversity and Vector Capacities.</title>
        <authorList>
            <consortium name="Tick Genome and Microbiome Consortium (TIGMIC)"/>
            <person name="Jia N."/>
            <person name="Wang J."/>
            <person name="Shi W."/>
            <person name="Du L."/>
            <person name="Sun Y."/>
            <person name="Zhan W."/>
            <person name="Jiang J.F."/>
            <person name="Wang Q."/>
            <person name="Zhang B."/>
            <person name="Ji P."/>
            <person name="Bell-Sakyi L."/>
            <person name="Cui X.M."/>
            <person name="Yuan T.T."/>
            <person name="Jiang B.G."/>
            <person name="Yang W.F."/>
            <person name="Lam T.T."/>
            <person name="Chang Q.C."/>
            <person name="Ding S.J."/>
            <person name="Wang X.J."/>
            <person name="Zhu J.G."/>
            <person name="Ruan X.D."/>
            <person name="Zhao L."/>
            <person name="Wei J.T."/>
            <person name="Ye R.Z."/>
            <person name="Que T.C."/>
            <person name="Du C.H."/>
            <person name="Zhou Y.H."/>
            <person name="Cheng J.X."/>
            <person name="Dai P.F."/>
            <person name="Guo W.B."/>
            <person name="Han X.H."/>
            <person name="Huang E.J."/>
            <person name="Li L.F."/>
            <person name="Wei W."/>
            <person name="Gao Y.C."/>
            <person name="Liu J.Z."/>
            <person name="Shao H.Z."/>
            <person name="Wang X."/>
            <person name="Wang C.C."/>
            <person name="Yang T.C."/>
            <person name="Huo Q.B."/>
            <person name="Li W."/>
            <person name="Chen H.Y."/>
            <person name="Chen S.E."/>
            <person name="Zhou L.G."/>
            <person name="Ni X.B."/>
            <person name="Tian J.H."/>
            <person name="Sheng Y."/>
            <person name="Liu T."/>
            <person name="Pan Y.S."/>
            <person name="Xia L.Y."/>
            <person name="Li J."/>
            <person name="Zhao F."/>
            <person name="Cao W.C."/>
        </authorList>
    </citation>
    <scope>NUCLEOTIDE SEQUENCE [LARGE SCALE GENOMIC DNA]</scope>
    <source>
        <strain evidence="1">Iper-2018</strain>
    </source>
</reference>